<dbReference type="RefSeq" id="WP_034795682.1">
    <property type="nucleotide sequence ID" value="NZ_JMPJ01000074.1"/>
</dbReference>
<keyword evidence="2" id="KW-0238">DNA-binding</keyword>
<dbReference type="Proteomes" id="UP000028640">
    <property type="component" value="Unassembled WGS sequence"/>
</dbReference>
<evidence type="ECO:0000256" key="2">
    <source>
        <dbReference type="ARBA" id="ARBA00023125"/>
    </source>
</evidence>
<sequence>MDLNTAASALKELGHPTRLAVYKALVKAGHGGLPVGELQAQLDIPASTLSHHLSALLTVGLIRQERQGRTLFCLPQYQRLEQLLVFLVEECCSGDGGCDIRLPTDLGGKSNGYADE</sequence>
<name>A0A085G1L2_EWIA3</name>
<dbReference type="GO" id="GO:0003700">
    <property type="term" value="F:DNA-binding transcription factor activity"/>
    <property type="evidence" value="ECO:0007669"/>
    <property type="project" value="InterPro"/>
</dbReference>
<evidence type="ECO:0000256" key="1">
    <source>
        <dbReference type="ARBA" id="ARBA00023015"/>
    </source>
</evidence>
<proteinExistence type="predicted"/>
<dbReference type="PROSITE" id="PS50987">
    <property type="entry name" value="HTH_ARSR_2"/>
    <property type="match status" value="1"/>
</dbReference>
<keyword evidence="3" id="KW-0804">Transcription</keyword>
<dbReference type="InterPro" id="IPR001845">
    <property type="entry name" value="HTH_ArsR_DNA-bd_dom"/>
</dbReference>
<protein>
    <submittedName>
        <fullName evidence="5">ArsR family transcriptional regulator</fullName>
    </submittedName>
</protein>
<dbReference type="InterPro" id="IPR051011">
    <property type="entry name" value="Metal_resp_trans_reg"/>
</dbReference>
<dbReference type="OrthoDB" id="5297460at2"/>
<feature type="domain" description="HTH arsR-type" evidence="4">
    <location>
        <begin position="1"/>
        <end position="95"/>
    </location>
</feature>
<evidence type="ECO:0000259" key="4">
    <source>
        <dbReference type="PROSITE" id="PS50987"/>
    </source>
</evidence>
<dbReference type="STRING" id="910964.GEAM_4213"/>
<evidence type="ECO:0000313" key="5">
    <source>
        <dbReference type="EMBL" id="KFC77607.1"/>
    </source>
</evidence>
<evidence type="ECO:0000256" key="3">
    <source>
        <dbReference type="ARBA" id="ARBA00023163"/>
    </source>
</evidence>
<dbReference type="PRINTS" id="PR00778">
    <property type="entry name" value="HTHARSR"/>
</dbReference>
<dbReference type="Gene3D" id="1.10.10.10">
    <property type="entry name" value="Winged helix-like DNA-binding domain superfamily/Winged helix DNA-binding domain"/>
    <property type="match status" value="1"/>
</dbReference>
<dbReference type="GeneID" id="78382400"/>
<dbReference type="AlphaFoldDB" id="A0A085G1L2"/>
<comment type="caution">
    <text evidence="5">The sequence shown here is derived from an EMBL/GenBank/DDBJ whole genome shotgun (WGS) entry which is preliminary data.</text>
</comment>
<evidence type="ECO:0000313" key="6">
    <source>
        <dbReference type="Proteomes" id="UP000028640"/>
    </source>
</evidence>
<dbReference type="InterPro" id="IPR036388">
    <property type="entry name" value="WH-like_DNA-bd_sf"/>
</dbReference>
<dbReference type="CDD" id="cd00090">
    <property type="entry name" value="HTH_ARSR"/>
    <property type="match status" value="1"/>
</dbReference>
<reference evidence="5 6" key="1">
    <citation type="submission" date="2014-05" db="EMBL/GenBank/DDBJ databases">
        <title>ATOL: Assembling a taxonomically balanced genome-scale reconstruction of the evolutionary history of the Enterobacteriaceae.</title>
        <authorList>
            <person name="Plunkett G.III."/>
            <person name="Neeno-Eckwall E.C."/>
            <person name="Glasner J.D."/>
            <person name="Perna N.T."/>
        </authorList>
    </citation>
    <scope>NUCLEOTIDE SEQUENCE [LARGE SCALE GENOMIC DNA]</scope>
    <source>
        <strain evidence="5 6">ATCC 33852</strain>
    </source>
</reference>
<keyword evidence="1" id="KW-0805">Transcription regulation</keyword>
<accession>A0A085G1L2</accession>
<dbReference type="PANTHER" id="PTHR43132:SF2">
    <property type="entry name" value="ARSENICAL RESISTANCE OPERON REPRESSOR ARSR-RELATED"/>
    <property type="match status" value="1"/>
</dbReference>
<dbReference type="InterPro" id="IPR011991">
    <property type="entry name" value="ArsR-like_HTH"/>
</dbReference>
<dbReference type="SMART" id="SM00418">
    <property type="entry name" value="HTH_ARSR"/>
    <property type="match status" value="1"/>
</dbReference>
<organism evidence="5 6">
    <name type="scientific">Ewingella americana (strain ATCC 33852 / DSM 4580 / CCUG 14506 / JCM 5911 / LMG 7869 / NCTC 12157 / CDC 1468-78)</name>
    <dbReference type="NCBI Taxonomy" id="910964"/>
    <lineage>
        <taxon>Bacteria</taxon>
        <taxon>Pseudomonadati</taxon>
        <taxon>Pseudomonadota</taxon>
        <taxon>Gammaproteobacteria</taxon>
        <taxon>Enterobacterales</taxon>
        <taxon>Yersiniaceae</taxon>
        <taxon>Ewingella</taxon>
    </lineage>
</organism>
<dbReference type="InterPro" id="IPR036390">
    <property type="entry name" value="WH_DNA-bd_sf"/>
</dbReference>
<dbReference type="SUPFAM" id="SSF46785">
    <property type="entry name" value="Winged helix' DNA-binding domain"/>
    <property type="match status" value="1"/>
</dbReference>
<dbReference type="NCBIfam" id="NF033788">
    <property type="entry name" value="HTH_metalloreg"/>
    <property type="match status" value="1"/>
</dbReference>
<dbReference type="GO" id="GO:0003677">
    <property type="term" value="F:DNA binding"/>
    <property type="evidence" value="ECO:0007669"/>
    <property type="project" value="UniProtKB-KW"/>
</dbReference>
<dbReference type="eggNOG" id="COG0640">
    <property type="taxonomic scope" value="Bacteria"/>
</dbReference>
<gene>
    <name evidence="5" type="ORF">GEAM_4213</name>
</gene>
<dbReference type="Pfam" id="PF12840">
    <property type="entry name" value="HTH_20"/>
    <property type="match status" value="1"/>
</dbReference>
<dbReference type="EMBL" id="JMPJ01000074">
    <property type="protein sequence ID" value="KFC77607.1"/>
    <property type="molecule type" value="Genomic_DNA"/>
</dbReference>
<dbReference type="PANTHER" id="PTHR43132">
    <property type="entry name" value="ARSENICAL RESISTANCE OPERON REPRESSOR ARSR-RELATED"/>
    <property type="match status" value="1"/>
</dbReference>
<keyword evidence="6" id="KW-1185">Reference proteome</keyword>